<dbReference type="PROSITE" id="PS50222">
    <property type="entry name" value="EF_HAND_2"/>
    <property type="match status" value="1"/>
</dbReference>
<dbReference type="SMART" id="SM00954">
    <property type="entry name" value="RelA_SpoT"/>
    <property type="match status" value="1"/>
</dbReference>
<feature type="repeat" description="TPR" evidence="2">
    <location>
        <begin position="954"/>
        <end position="987"/>
    </location>
</feature>
<dbReference type="Proteomes" id="UP001190700">
    <property type="component" value="Unassembled WGS sequence"/>
</dbReference>
<dbReference type="GO" id="GO:0015969">
    <property type="term" value="P:guanosine tetraphosphate metabolic process"/>
    <property type="evidence" value="ECO:0007669"/>
    <property type="project" value="InterPro"/>
</dbReference>
<dbReference type="SUPFAM" id="SSF109604">
    <property type="entry name" value="HD-domain/PDEase-like"/>
    <property type="match status" value="1"/>
</dbReference>
<dbReference type="Pfam" id="PF13499">
    <property type="entry name" value="EF-hand_7"/>
    <property type="match status" value="1"/>
</dbReference>
<dbReference type="GO" id="GO:0006396">
    <property type="term" value="P:RNA processing"/>
    <property type="evidence" value="ECO:0007669"/>
    <property type="project" value="InterPro"/>
</dbReference>
<dbReference type="Gene3D" id="1.25.40.10">
    <property type="entry name" value="Tetratricopeptide repeat domain"/>
    <property type="match status" value="1"/>
</dbReference>
<keyword evidence="1" id="KW-0106">Calcium</keyword>
<sequence length="1046" mass="115255">MEALTAVSAAPADLEGPEGGRSEVVRPDTRRVLDFMEAWDTLAPHLLASSLNYGEPAQLILDALKLAIKKLPDEENTPKHLLDVATTVASIGTDADTVAAAILREALDAEVLTYDEVAATMPQEVAELLHDSLRVRDVPLKAQMHDDDTAEHLRRFCLAFHDIRAVILELAVRMERIRRVDELPSYQRIILALEIMQIYAPMAHALQADVLRHELEDRAFAVLFPSSYQSLASWLREQSAVHDAELGRALEQLRAAVREDQQLMSLIGPDAVEVKARTKSLYSTMRKLLSDGRDKDQVHDILGLRIILSPLQGSEVMHDEEEGAQAAMQACFIVEKIAHSLWEPMPARSKDYITEPKANGYRSLHSTVLLPNSGRMSVEAGEGEGGEAARLAMEVQIRTAQMDAEAENGAAAHAAYKGGVTDPGQVERLQRLMVDAERAAAERYGGLTQLKAGGAGDREGEHADDGMFRQFDKDGDGFISLEEFDEILQELTGAAEAEVDASELLSLVAVDGEGRVSREEFALFQVKVRLIQQLPGADAAALSKMQTCLEQIRAKDGGHLAASVGDESTASSAAEREAAEAPRTELLHRSLSQQTDVETELAEAKLEDAEAQTASSTPDLTAVGDPSTAEDYRAIKQLIGEKRTADARQALQQFSEGHVGHPDALALPHAVQYVCLGREGGFTVTLRQRGRLYGNTNQARQLFKQQTDICRELGILGGRQHVRTLTRWSKLERKMKDNSRARDVLRDPLREIFQAAPKLSLSEVSALLRDQGFRECSHRHVLSSRTPSSGEAGCVLDVLAGVPAGGSRQRNAMRPHVVCLIQALALAEKRCNNADEARRLLEIGERMDPRNVHVLQARGVLESQCQNVALSRKYFANAVECAPGDTRVLQAWGVMEGANGRYEACRKIFQKGLDLDPHSSYILQAWAVAEGRFGNHGEARALFSRAVLVDECNPVVWQAWGRMEEDAGHLMRAQQLFRRGLQANPTNLHTLQACARLHRLQGEYNRGRLLLRRAVALDPDNAPVLQEWGHLEQMAGNQDVAKELFR</sequence>
<feature type="region of interest" description="Disordered" evidence="3">
    <location>
        <begin position="1"/>
        <end position="23"/>
    </location>
</feature>
<dbReference type="InterPro" id="IPR043519">
    <property type="entry name" value="NT_sf"/>
</dbReference>
<accession>A0AAE0GFA3</accession>
<dbReference type="PANTHER" id="PTHR21262">
    <property type="entry name" value="GUANOSINE-3',5'-BIS DIPHOSPHATE 3'-PYROPHOSPHOHYDROLASE"/>
    <property type="match status" value="1"/>
</dbReference>
<evidence type="ECO:0000256" key="3">
    <source>
        <dbReference type="SAM" id="MobiDB-lite"/>
    </source>
</evidence>
<reference evidence="5 6" key="1">
    <citation type="journal article" date="2015" name="Genome Biol. Evol.">
        <title>Comparative Genomics of a Bacterivorous Green Alga Reveals Evolutionary Causalities and Consequences of Phago-Mixotrophic Mode of Nutrition.</title>
        <authorList>
            <person name="Burns J.A."/>
            <person name="Paasch A."/>
            <person name="Narechania A."/>
            <person name="Kim E."/>
        </authorList>
    </citation>
    <scope>NUCLEOTIDE SEQUENCE [LARGE SCALE GENOMIC DNA]</scope>
    <source>
        <strain evidence="5 6">PLY_AMNH</strain>
    </source>
</reference>
<dbReference type="InterPro" id="IPR002048">
    <property type="entry name" value="EF_hand_dom"/>
</dbReference>
<dbReference type="CDD" id="cd05399">
    <property type="entry name" value="NT_Rel-Spo_like"/>
    <property type="match status" value="1"/>
</dbReference>
<organism evidence="5 6">
    <name type="scientific">Cymbomonas tetramitiformis</name>
    <dbReference type="NCBI Taxonomy" id="36881"/>
    <lineage>
        <taxon>Eukaryota</taxon>
        <taxon>Viridiplantae</taxon>
        <taxon>Chlorophyta</taxon>
        <taxon>Pyramimonadophyceae</taxon>
        <taxon>Pyramimonadales</taxon>
        <taxon>Pyramimonadaceae</taxon>
        <taxon>Cymbomonas</taxon>
    </lineage>
</organism>
<dbReference type="InterPro" id="IPR019734">
    <property type="entry name" value="TPR_rpt"/>
</dbReference>
<dbReference type="SMART" id="SM00054">
    <property type="entry name" value="EFh"/>
    <property type="match status" value="1"/>
</dbReference>
<dbReference type="PROSITE" id="PS50005">
    <property type="entry name" value="TPR"/>
    <property type="match status" value="1"/>
</dbReference>
<feature type="region of interest" description="Disordered" evidence="3">
    <location>
        <begin position="562"/>
        <end position="600"/>
    </location>
</feature>
<evidence type="ECO:0000256" key="2">
    <source>
        <dbReference type="PROSITE-ProRule" id="PRU00339"/>
    </source>
</evidence>
<protein>
    <recommendedName>
        <fullName evidence="4">EF-hand domain-containing protein</fullName>
    </recommendedName>
</protein>
<dbReference type="SUPFAM" id="SSF48452">
    <property type="entry name" value="TPR-like"/>
    <property type="match status" value="1"/>
</dbReference>
<dbReference type="CDD" id="cd00051">
    <property type="entry name" value="EFh"/>
    <property type="match status" value="1"/>
</dbReference>
<name>A0AAE0GFA3_9CHLO</name>
<dbReference type="Gene3D" id="1.10.238.10">
    <property type="entry name" value="EF-hand"/>
    <property type="match status" value="1"/>
</dbReference>
<dbReference type="GO" id="GO:0005509">
    <property type="term" value="F:calcium ion binding"/>
    <property type="evidence" value="ECO:0007669"/>
    <property type="project" value="InterPro"/>
</dbReference>
<dbReference type="Gene3D" id="1.10.3210.10">
    <property type="entry name" value="Hypothetical protein af1432"/>
    <property type="match status" value="1"/>
</dbReference>
<dbReference type="SUPFAM" id="SSF47473">
    <property type="entry name" value="EF-hand"/>
    <property type="match status" value="1"/>
</dbReference>
<feature type="region of interest" description="Disordered" evidence="3">
    <location>
        <begin position="607"/>
        <end position="626"/>
    </location>
</feature>
<proteinExistence type="predicted"/>
<evidence type="ECO:0000259" key="4">
    <source>
        <dbReference type="PROSITE" id="PS50222"/>
    </source>
</evidence>
<dbReference type="Gene3D" id="3.30.460.10">
    <property type="entry name" value="Beta Polymerase, domain 2"/>
    <property type="match status" value="1"/>
</dbReference>
<keyword evidence="2" id="KW-0802">TPR repeat</keyword>
<dbReference type="EMBL" id="LGRX02006582">
    <property type="protein sequence ID" value="KAK3276381.1"/>
    <property type="molecule type" value="Genomic_DNA"/>
</dbReference>
<dbReference type="InterPro" id="IPR011990">
    <property type="entry name" value="TPR-like_helical_dom_sf"/>
</dbReference>
<keyword evidence="6" id="KW-1185">Reference proteome</keyword>
<dbReference type="InterPro" id="IPR011992">
    <property type="entry name" value="EF-hand-dom_pair"/>
</dbReference>
<dbReference type="InterPro" id="IPR007685">
    <property type="entry name" value="RelA_SpoT"/>
</dbReference>
<dbReference type="Pfam" id="PF13328">
    <property type="entry name" value="HD_4"/>
    <property type="match status" value="1"/>
</dbReference>
<evidence type="ECO:0000256" key="1">
    <source>
        <dbReference type="ARBA" id="ARBA00022837"/>
    </source>
</evidence>
<evidence type="ECO:0000313" key="5">
    <source>
        <dbReference type="EMBL" id="KAK3276381.1"/>
    </source>
</evidence>
<dbReference type="PANTHER" id="PTHR21262:SF12">
    <property type="entry name" value="GTP DIPHOSPHOKINASE CRSH, CHLOROPLASTIC-RELATED"/>
    <property type="match status" value="1"/>
</dbReference>
<dbReference type="SMART" id="SM00386">
    <property type="entry name" value="HAT"/>
    <property type="match status" value="5"/>
</dbReference>
<dbReference type="PROSITE" id="PS00018">
    <property type="entry name" value="EF_HAND_1"/>
    <property type="match status" value="1"/>
</dbReference>
<feature type="domain" description="EF-hand" evidence="4">
    <location>
        <begin position="467"/>
        <end position="494"/>
    </location>
</feature>
<evidence type="ECO:0000313" key="6">
    <source>
        <dbReference type="Proteomes" id="UP001190700"/>
    </source>
</evidence>
<feature type="compositionally biased region" description="Basic and acidic residues" evidence="3">
    <location>
        <begin position="574"/>
        <end position="588"/>
    </location>
</feature>
<dbReference type="InterPro" id="IPR003107">
    <property type="entry name" value="HAT"/>
</dbReference>
<dbReference type="AlphaFoldDB" id="A0AAE0GFA3"/>
<dbReference type="Pfam" id="PF04607">
    <property type="entry name" value="RelA_SpoT"/>
    <property type="match status" value="1"/>
</dbReference>
<dbReference type="InterPro" id="IPR018247">
    <property type="entry name" value="EF_Hand_1_Ca_BS"/>
</dbReference>
<dbReference type="SMART" id="SM00028">
    <property type="entry name" value="TPR"/>
    <property type="match status" value="4"/>
</dbReference>
<gene>
    <name evidence="5" type="ORF">CYMTET_15536</name>
</gene>
<comment type="caution">
    <text evidence="5">The sequence shown here is derived from an EMBL/GenBank/DDBJ whole genome shotgun (WGS) entry which is preliminary data.</text>
</comment>
<dbReference type="SUPFAM" id="SSF81301">
    <property type="entry name" value="Nucleotidyltransferase"/>
    <property type="match status" value="1"/>
</dbReference>